<organism evidence="2 3">
    <name type="scientific">Cohnella terricola</name>
    <dbReference type="NCBI Taxonomy" id="1289167"/>
    <lineage>
        <taxon>Bacteria</taxon>
        <taxon>Bacillati</taxon>
        <taxon>Bacillota</taxon>
        <taxon>Bacilli</taxon>
        <taxon>Bacillales</taxon>
        <taxon>Paenibacillaceae</taxon>
        <taxon>Cohnella</taxon>
    </lineage>
</organism>
<keyword evidence="3" id="KW-1185">Reference proteome</keyword>
<dbReference type="PANTHER" id="PTHR43308:SF5">
    <property type="entry name" value="S-LAYER PROTEIN _ PEPTIDOGLYCAN ENDO-BETA-N-ACETYLGLUCOSAMINIDASE"/>
    <property type="match status" value="1"/>
</dbReference>
<sequence length="98" mass="10754">MRWKVRSVKVPYRLDLLLSAGGELFKFASSIFLVVSAEETKLEKQTKFPDVKAGHWAELAIKAVSDAGIIKGLPDGTFAPDKPLTRAEMAVIVAKLIK</sequence>
<proteinExistence type="predicted"/>
<comment type="caution">
    <text evidence="2">The sequence shown here is derived from an EMBL/GenBank/DDBJ whole genome shotgun (WGS) entry which is preliminary data.</text>
</comment>
<dbReference type="PANTHER" id="PTHR43308">
    <property type="entry name" value="OUTER MEMBRANE PROTEIN ALPHA-RELATED"/>
    <property type="match status" value="1"/>
</dbReference>
<dbReference type="OrthoDB" id="5845122at2"/>
<dbReference type="PROSITE" id="PS51272">
    <property type="entry name" value="SLH"/>
    <property type="match status" value="1"/>
</dbReference>
<dbReference type="InterPro" id="IPR051465">
    <property type="entry name" value="Cell_Envelope_Struct_Comp"/>
</dbReference>
<evidence type="ECO:0000313" key="2">
    <source>
        <dbReference type="EMBL" id="TVX97351.1"/>
    </source>
</evidence>
<gene>
    <name evidence="2" type="ORF">FPZ45_18625</name>
</gene>
<evidence type="ECO:0000313" key="3">
    <source>
        <dbReference type="Proteomes" id="UP000316330"/>
    </source>
</evidence>
<dbReference type="AlphaFoldDB" id="A0A559JBV9"/>
<dbReference type="Pfam" id="PF00395">
    <property type="entry name" value="SLH"/>
    <property type="match status" value="1"/>
</dbReference>
<dbReference type="EMBL" id="VNJJ01000012">
    <property type="protein sequence ID" value="TVX97351.1"/>
    <property type="molecule type" value="Genomic_DNA"/>
</dbReference>
<dbReference type="InterPro" id="IPR001119">
    <property type="entry name" value="SLH_dom"/>
</dbReference>
<name>A0A559JBV9_9BACL</name>
<dbReference type="Proteomes" id="UP000316330">
    <property type="component" value="Unassembled WGS sequence"/>
</dbReference>
<accession>A0A559JBV9</accession>
<reference evidence="2 3" key="1">
    <citation type="submission" date="2019-07" db="EMBL/GenBank/DDBJ databases">
        <authorList>
            <person name="Kim J."/>
        </authorList>
    </citation>
    <scope>NUCLEOTIDE SEQUENCE [LARGE SCALE GENOMIC DNA]</scope>
    <source>
        <strain evidence="2 3">G13</strain>
    </source>
</reference>
<evidence type="ECO:0000259" key="1">
    <source>
        <dbReference type="PROSITE" id="PS51272"/>
    </source>
</evidence>
<feature type="domain" description="SLH" evidence="1">
    <location>
        <begin position="44"/>
        <end position="98"/>
    </location>
</feature>
<protein>
    <submittedName>
        <fullName evidence="2">S-layer homology domain-containing protein</fullName>
    </submittedName>
</protein>